<keyword evidence="2" id="KW-1003">Cell membrane</keyword>
<dbReference type="Proteomes" id="UP000005387">
    <property type="component" value="Unassembled WGS sequence"/>
</dbReference>
<dbReference type="AlphaFoldDB" id="E0I3Z4"/>
<dbReference type="GO" id="GO:0005886">
    <property type="term" value="C:plasma membrane"/>
    <property type="evidence" value="ECO:0007669"/>
    <property type="project" value="UniProtKB-SubCell"/>
</dbReference>
<keyword evidence="9" id="KW-1185">Reference proteome</keyword>
<evidence type="ECO:0000256" key="7">
    <source>
        <dbReference type="SAM" id="Phobius"/>
    </source>
</evidence>
<accession>E0I3Z4</accession>
<reference evidence="8 9" key="1">
    <citation type="submission" date="2010-07" db="EMBL/GenBank/DDBJ databases">
        <title>The draft genome of Paenibacillus curdlanolyticus YK9.</title>
        <authorList>
            <consortium name="US DOE Joint Genome Institute (JGI-PGF)"/>
            <person name="Lucas S."/>
            <person name="Copeland A."/>
            <person name="Lapidus A."/>
            <person name="Cheng J.-F."/>
            <person name="Bruce D."/>
            <person name="Goodwin L."/>
            <person name="Pitluck S."/>
            <person name="Land M.L."/>
            <person name="Hauser L."/>
            <person name="Chang Y.-J."/>
            <person name="Jeffries C."/>
            <person name="Anderson I.J."/>
            <person name="Johnson E."/>
            <person name="Loganathan U."/>
            <person name="Mulhopadhyay B."/>
            <person name="Kyrpides N."/>
            <person name="Woyke T.J."/>
        </authorList>
    </citation>
    <scope>NUCLEOTIDE SEQUENCE [LARGE SCALE GENOMIC DNA]</scope>
    <source>
        <strain evidence="8 9">YK9</strain>
    </source>
</reference>
<evidence type="ECO:0000256" key="3">
    <source>
        <dbReference type="ARBA" id="ARBA00022692"/>
    </source>
</evidence>
<keyword evidence="5 7" id="KW-0472">Membrane</keyword>
<evidence type="ECO:0000256" key="2">
    <source>
        <dbReference type="ARBA" id="ARBA00022475"/>
    </source>
</evidence>
<dbReference type="PANTHER" id="PTHR33931">
    <property type="entry name" value="HOLIN-LIKE PROTEIN CIDA-RELATED"/>
    <property type="match status" value="1"/>
</dbReference>
<name>E0I3Z4_9BACL</name>
<dbReference type="EMBL" id="AEDD01000001">
    <property type="protein sequence ID" value="EFM13008.1"/>
    <property type="molecule type" value="Genomic_DNA"/>
</dbReference>
<evidence type="ECO:0000313" key="9">
    <source>
        <dbReference type="Proteomes" id="UP000005387"/>
    </source>
</evidence>
<feature type="region of interest" description="Disordered" evidence="6">
    <location>
        <begin position="117"/>
        <end position="136"/>
    </location>
</feature>
<dbReference type="InterPro" id="IPR005538">
    <property type="entry name" value="LrgA/CidA"/>
</dbReference>
<evidence type="ECO:0000256" key="4">
    <source>
        <dbReference type="ARBA" id="ARBA00022989"/>
    </source>
</evidence>
<dbReference type="PANTHER" id="PTHR33931:SF2">
    <property type="entry name" value="HOLIN-LIKE PROTEIN CIDA"/>
    <property type="match status" value="1"/>
</dbReference>
<protein>
    <submittedName>
        <fullName evidence="8">LrgA family protein</fullName>
    </submittedName>
</protein>
<comment type="subcellular location">
    <subcellularLocation>
        <location evidence="1">Cell membrane</location>
        <topology evidence="1">Multi-pass membrane protein</topology>
    </subcellularLocation>
</comment>
<dbReference type="OrthoDB" id="3176438at2"/>
<dbReference type="Pfam" id="PF03788">
    <property type="entry name" value="LrgA"/>
    <property type="match status" value="1"/>
</dbReference>
<dbReference type="eggNOG" id="COG1380">
    <property type="taxonomic scope" value="Bacteria"/>
</dbReference>
<gene>
    <name evidence="8" type="ORF">PaecuDRAFT_0519</name>
</gene>
<evidence type="ECO:0000256" key="6">
    <source>
        <dbReference type="SAM" id="MobiDB-lite"/>
    </source>
</evidence>
<sequence length="136" mass="14625">MRGLILLLVFNGVGLLLHEGAGVPLPSNVLGMLLLLAALLTKLVKLEWVEETASFFTKHMMLFFAPLIAGVTVFAHQLQEAWLSVALSVVLGTMATMLVTAVVVRLLSPQAGAVEHDKSARSARGKEVRDEHGLSQ</sequence>
<dbReference type="RefSeq" id="WP_006036536.1">
    <property type="nucleotide sequence ID" value="NZ_AEDD01000001.1"/>
</dbReference>
<keyword evidence="4 7" id="KW-1133">Transmembrane helix</keyword>
<proteinExistence type="predicted"/>
<feature type="transmembrane region" description="Helical" evidence="7">
    <location>
        <begin position="61"/>
        <end position="79"/>
    </location>
</feature>
<evidence type="ECO:0000256" key="5">
    <source>
        <dbReference type="ARBA" id="ARBA00023136"/>
    </source>
</evidence>
<evidence type="ECO:0000256" key="1">
    <source>
        <dbReference type="ARBA" id="ARBA00004651"/>
    </source>
</evidence>
<feature type="transmembrane region" description="Helical" evidence="7">
    <location>
        <begin position="85"/>
        <end position="108"/>
    </location>
</feature>
<organism evidence="8 9">
    <name type="scientific">Paenibacillus curdlanolyticus YK9</name>
    <dbReference type="NCBI Taxonomy" id="717606"/>
    <lineage>
        <taxon>Bacteria</taxon>
        <taxon>Bacillati</taxon>
        <taxon>Bacillota</taxon>
        <taxon>Bacilli</taxon>
        <taxon>Bacillales</taxon>
        <taxon>Paenibacillaceae</taxon>
        <taxon>Paenibacillus</taxon>
    </lineage>
</organism>
<evidence type="ECO:0000313" key="8">
    <source>
        <dbReference type="EMBL" id="EFM13008.1"/>
    </source>
</evidence>
<keyword evidence="3 7" id="KW-0812">Transmembrane</keyword>